<gene>
    <name evidence="2" type="ORF">FHU38_001930</name>
</gene>
<dbReference type="InterPro" id="IPR051157">
    <property type="entry name" value="PDH/Transketolase"/>
</dbReference>
<protein>
    <submittedName>
        <fullName evidence="2">Transketolase</fullName>
        <ecNumber evidence="2">2.2.1.1</ecNumber>
    </submittedName>
</protein>
<proteinExistence type="predicted"/>
<name>A0A7X5UP25_9PSEU</name>
<dbReference type="EC" id="2.2.1.1" evidence="2"/>
<dbReference type="EMBL" id="JAAOYM010000001">
    <property type="protein sequence ID" value="NIJ11586.1"/>
    <property type="molecule type" value="Genomic_DNA"/>
</dbReference>
<keyword evidence="3" id="KW-1185">Reference proteome</keyword>
<sequence length="313" mass="33757">MSRMEQAMARVANPMRQVFVETVSAAMDTHPRLVVVLADITADAFTPASERHPDRVVNVGIREQCMIGVAGGLALTGLRPVVHSYAPFLIERPFEQIKLDLGHQDVGAVLVGIGGPYDDPVWGRTHQAPGDVALLDTLPGWTVHVPGHPAEVEPLLRSALTGDGRVYLRLSTQTNTSPQPALFGFRTLKHGRRGVVLAVGPVLERVLHATRHVDVTVLYAATVRPFDEAALRSAVLAADHADVALVEPYLAGTSAHLVNAALGHIPHRIRSIGVRRDLELHAYGRPADHDAVHGLDQASITAEIHTMFTQSTS</sequence>
<keyword evidence="2" id="KW-0808">Transferase</keyword>
<dbReference type="InterPro" id="IPR029061">
    <property type="entry name" value="THDP-binding"/>
</dbReference>
<dbReference type="GO" id="GO:0004802">
    <property type="term" value="F:transketolase activity"/>
    <property type="evidence" value="ECO:0007669"/>
    <property type="project" value="UniProtKB-EC"/>
</dbReference>
<organism evidence="2 3">
    <name type="scientific">Saccharomonospora amisosensis</name>
    <dbReference type="NCBI Taxonomy" id="1128677"/>
    <lineage>
        <taxon>Bacteria</taxon>
        <taxon>Bacillati</taxon>
        <taxon>Actinomycetota</taxon>
        <taxon>Actinomycetes</taxon>
        <taxon>Pseudonocardiales</taxon>
        <taxon>Pseudonocardiaceae</taxon>
        <taxon>Saccharomonospora</taxon>
    </lineage>
</organism>
<evidence type="ECO:0000313" key="3">
    <source>
        <dbReference type="Proteomes" id="UP000545493"/>
    </source>
</evidence>
<dbReference type="CDD" id="cd07033">
    <property type="entry name" value="TPP_PYR_DXS_TK_like"/>
    <property type="match status" value="1"/>
</dbReference>
<accession>A0A7X5UP25</accession>
<dbReference type="PANTHER" id="PTHR43825:SF1">
    <property type="entry name" value="TRANSKETOLASE-LIKE PYRIMIDINE-BINDING DOMAIN-CONTAINING PROTEIN"/>
    <property type="match status" value="1"/>
</dbReference>
<dbReference type="Gene3D" id="3.40.50.920">
    <property type="match status" value="1"/>
</dbReference>
<dbReference type="InterPro" id="IPR005475">
    <property type="entry name" value="Transketolase-like_Pyr-bd"/>
</dbReference>
<dbReference type="InterPro" id="IPR009014">
    <property type="entry name" value="Transketo_C/PFOR_II"/>
</dbReference>
<comment type="caution">
    <text evidence="2">The sequence shown here is derived from an EMBL/GenBank/DDBJ whole genome shotgun (WGS) entry which is preliminary data.</text>
</comment>
<feature type="domain" description="Transketolase-like pyrimidine-binding" evidence="1">
    <location>
        <begin position="13"/>
        <end position="178"/>
    </location>
</feature>
<dbReference type="PANTHER" id="PTHR43825">
    <property type="entry name" value="PYRUVATE DEHYDROGENASE E1 COMPONENT"/>
    <property type="match status" value="1"/>
</dbReference>
<evidence type="ECO:0000259" key="1">
    <source>
        <dbReference type="SMART" id="SM00861"/>
    </source>
</evidence>
<dbReference type="SUPFAM" id="SSF52922">
    <property type="entry name" value="TK C-terminal domain-like"/>
    <property type="match status" value="1"/>
</dbReference>
<dbReference type="SMART" id="SM00861">
    <property type="entry name" value="Transket_pyr"/>
    <property type="match status" value="1"/>
</dbReference>
<dbReference type="Proteomes" id="UP000545493">
    <property type="component" value="Unassembled WGS sequence"/>
</dbReference>
<reference evidence="2 3" key="1">
    <citation type="submission" date="2020-03" db="EMBL/GenBank/DDBJ databases">
        <title>Sequencing the genomes of 1000 actinobacteria strains.</title>
        <authorList>
            <person name="Klenk H.-P."/>
        </authorList>
    </citation>
    <scope>NUCLEOTIDE SEQUENCE [LARGE SCALE GENOMIC DNA]</scope>
    <source>
        <strain evidence="2 3">DSM 45685</strain>
    </source>
</reference>
<dbReference type="GO" id="GO:0000287">
    <property type="term" value="F:magnesium ion binding"/>
    <property type="evidence" value="ECO:0007669"/>
    <property type="project" value="UniProtKB-ARBA"/>
</dbReference>
<dbReference type="SUPFAM" id="SSF52518">
    <property type="entry name" value="Thiamin diphosphate-binding fold (THDP-binding)"/>
    <property type="match status" value="1"/>
</dbReference>
<dbReference type="Gene3D" id="3.40.50.970">
    <property type="match status" value="1"/>
</dbReference>
<dbReference type="Pfam" id="PF02779">
    <property type="entry name" value="Transket_pyr"/>
    <property type="match status" value="1"/>
</dbReference>
<evidence type="ECO:0000313" key="2">
    <source>
        <dbReference type="EMBL" id="NIJ11586.1"/>
    </source>
</evidence>
<dbReference type="AlphaFoldDB" id="A0A7X5UP25"/>